<evidence type="ECO:0000313" key="1">
    <source>
        <dbReference type="EMBL" id="ANB51072.1"/>
    </source>
</evidence>
<name>A0A160EPX8_9VIRU</name>
<organism evidence="1 2">
    <name type="scientific">Powai lake megavirus</name>
    <dbReference type="NCBI Taxonomy" id="1842663"/>
    <lineage>
        <taxon>Viruses</taxon>
        <taxon>Varidnaviria</taxon>
        <taxon>Bamfordvirae</taxon>
        <taxon>Nucleocytoviricota</taxon>
        <taxon>Megaviricetes</taxon>
        <taxon>Imitervirales</taxon>
        <taxon>Mimiviridae</taxon>
        <taxon>Megamimivirinae</taxon>
        <taxon>Megavirus</taxon>
        <taxon>Megavirus powaiense</taxon>
    </lineage>
</organism>
<protein>
    <submittedName>
        <fullName evidence="1">Uncharacterized protein</fullName>
    </submittedName>
</protein>
<accession>A0A160EPX8</accession>
<sequence length="184" mass="20565">MYSTNGTNIVATGGSIVTTGGGSVIYNGNITNNDGIISSTVINNDYYIIGLIKNFIGYFGFGKSNIKSDSNVNDNLLVDMIDSESDNRLNIYKVEITFGHHIIYDIKSKNDIQKLEIIIKATNKNQAIKKSIDFIRNKCRTMYSNRSDAIFLAAIEDSDLVDVLSESIFEVKIFKETIINIKHY</sequence>
<dbReference type="GeneID" id="80513434"/>
<dbReference type="RefSeq" id="YP_010776823.1">
    <property type="nucleotide sequence ID" value="NC_075034.1"/>
</dbReference>
<dbReference type="KEGG" id="vg:80513434"/>
<proteinExistence type="predicted"/>
<reference evidence="1 2" key="1">
    <citation type="journal article" date="2016" name="Genome Announc.">
        <title>Complete Genome Sequence of a New Megavirus Family Member Isolated from an Inland Water Lake for the First Time in India.</title>
        <authorList>
            <person name="Chatterjee A."/>
            <person name="Ali F."/>
            <person name="Bange D."/>
            <person name="Kondabagil K."/>
        </authorList>
    </citation>
    <scope>NUCLEOTIDE SEQUENCE [LARGE SCALE GENOMIC DNA]</scope>
    <source>
        <strain evidence="1">1</strain>
    </source>
</reference>
<dbReference type="Proteomes" id="UP000241365">
    <property type="component" value="Segment"/>
</dbReference>
<keyword evidence="2" id="KW-1185">Reference proteome</keyword>
<dbReference type="EMBL" id="KU877344">
    <property type="protein sequence ID" value="ANB51072.1"/>
    <property type="molecule type" value="Genomic_DNA"/>
</dbReference>
<evidence type="ECO:0000313" key="2">
    <source>
        <dbReference type="Proteomes" id="UP000241365"/>
    </source>
</evidence>